<keyword evidence="4" id="KW-1185">Reference proteome</keyword>
<evidence type="ECO:0000256" key="1">
    <source>
        <dbReference type="SAM" id="SignalP"/>
    </source>
</evidence>
<dbReference type="OrthoDB" id="408631at2759"/>
<dbReference type="PANTHER" id="PTHR11559">
    <property type="entry name" value="CARBOXYLESTERASE"/>
    <property type="match status" value="1"/>
</dbReference>
<evidence type="ECO:0000313" key="4">
    <source>
        <dbReference type="Proteomes" id="UP000807306"/>
    </source>
</evidence>
<dbReference type="InterPro" id="IPR029058">
    <property type="entry name" value="AB_hydrolase_fold"/>
</dbReference>
<sequence length="544" mass="58262">MLPPLLYATLLVITPFAASASPQVKIGNTTIIGRDLTLLQQDFFGGIPFAEPPTGNLRLHPPVLKPALRVDKFDATQFGAGCISGMSAPGESEDCLSINVFRPSGIDKNAKLPVMFWTYGGGFKFGDASIFNASAILKQSVERGTPVIYVNFNYRLGPLGFPQGQEATSRGALNLAIKDQIAALQWVQANIGSFGGDKKKVTMFGESAGAIMTAILLLNPDIGKLARAAILESGSAASLPGFPASAKEDAWQDFVVGVPSCASGSSSGNSFDCLLQANTSDIRTGFLSALTALGDRYGFVPSVDGDGGVLPDIVSRLLAAGRFAHLPFIAGTNLDEGTLFAPRQNLTEDQIRLHQQISGCLRTTLSSAIDHILELYPDVPALGSPYNTGNETFGLPTSYKRLSALLGDINFHSQRRGLSHATSRVGVKTYAYLFIQPQPSIDPALGVAHASEITSVYGLQSGSAPALALSEQMVDYWVSFATSLDPNDNRGYRRPIWPRYTPQNEVLLKLEGGNTTVIPDSYRKDKIDFINSNGLTLRQRRGLD</sequence>
<dbReference type="SUPFAM" id="SSF53474">
    <property type="entry name" value="alpha/beta-Hydrolases"/>
    <property type="match status" value="1"/>
</dbReference>
<proteinExistence type="predicted"/>
<organism evidence="3 4">
    <name type="scientific">Crepidotus variabilis</name>
    <dbReference type="NCBI Taxonomy" id="179855"/>
    <lineage>
        <taxon>Eukaryota</taxon>
        <taxon>Fungi</taxon>
        <taxon>Dikarya</taxon>
        <taxon>Basidiomycota</taxon>
        <taxon>Agaricomycotina</taxon>
        <taxon>Agaricomycetes</taxon>
        <taxon>Agaricomycetidae</taxon>
        <taxon>Agaricales</taxon>
        <taxon>Agaricineae</taxon>
        <taxon>Crepidotaceae</taxon>
        <taxon>Crepidotus</taxon>
    </lineage>
</organism>
<dbReference type="AlphaFoldDB" id="A0A9P6JRR0"/>
<accession>A0A9P6JRR0</accession>
<dbReference type="Pfam" id="PF00135">
    <property type="entry name" value="COesterase"/>
    <property type="match status" value="1"/>
</dbReference>
<feature type="signal peptide" evidence="1">
    <location>
        <begin position="1"/>
        <end position="19"/>
    </location>
</feature>
<feature type="chain" id="PRO_5040487359" evidence="1">
    <location>
        <begin position="20"/>
        <end position="544"/>
    </location>
</feature>
<dbReference type="InterPro" id="IPR050309">
    <property type="entry name" value="Type-B_Carboxylest/Lipase"/>
</dbReference>
<dbReference type="Gene3D" id="3.40.50.1820">
    <property type="entry name" value="alpha/beta hydrolase"/>
    <property type="match status" value="1"/>
</dbReference>
<name>A0A9P6JRR0_9AGAR</name>
<gene>
    <name evidence="3" type="ORF">CPB83DRAFT_874758</name>
</gene>
<evidence type="ECO:0000259" key="2">
    <source>
        <dbReference type="Pfam" id="PF00135"/>
    </source>
</evidence>
<dbReference type="InterPro" id="IPR002018">
    <property type="entry name" value="CarbesteraseB"/>
</dbReference>
<reference evidence="3" key="1">
    <citation type="submission" date="2020-11" db="EMBL/GenBank/DDBJ databases">
        <authorList>
            <consortium name="DOE Joint Genome Institute"/>
            <person name="Ahrendt S."/>
            <person name="Riley R."/>
            <person name="Andreopoulos W."/>
            <person name="Labutti K."/>
            <person name="Pangilinan J."/>
            <person name="Ruiz-Duenas F.J."/>
            <person name="Barrasa J.M."/>
            <person name="Sanchez-Garcia M."/>
            <person name="Camarero S."/>
            <person name="Miyauchi S."/>
            <person name="Serrano A."/>
            <person name="Linde D."/>
            <person name="Babiker R."/>
            <person name="Drula E."/>
            <person name="Ayuso-Fernandez I."/>
            <person name="Pacheco R."/>
            <person name="Padilla G."/>
            <person name="Ferreira P."/>
            <person name="Barriuso J."/>
            <person name="Kellner H."/>
            <person name="Castanera R."/>
            <person name="Alfaro M."/>
            <person name="Ramirez L."/>
            <person name="Pisabarro A.G."/>
            <person name="Kuo A."/>
            <person name="Tritt A."/>
            <person name="Lipzen A."/>
            <person name="He G."/>
            <person name="Yan M."/>
            <person name="Ng V."/>
            <person name="Cullen D."/>
            <person name="Martin F."/>
            <person name="Rosso M.-N."/>
            <person name="Henrissat B."/>
            <person name="Hibbett D."/>
            <person name="Martinez A.T."/>
            <person name="Grigoriev I.V."/>
        </authorList>
    </citation>
    <scope>NUCLEOTIDE SEQUENCE</scope>
    <source>
        <strain evidence="3">CBS 506.95</strain>
    </source>
</reference>
<dbReference type="Proteomes" id="UP000807306">
    <property type="component" value="Unassembled WGS sequence"/>
</dbReference>
<keyword evidence="1" id="KW-0732">Signal</keyword>
<dbReference type="EMBL" id="MU157836">
    <property type="protein sequence ID" value="KAF9531107.1"/>
    <property type="molecule type" value="Genomic_DNA"/>
</dbReference>
<comment type="caution">
    <text evidence="3">The sequence shown here is derived from an EMBL/GenBank/DDBJ whole genome shotgun (WGS) entry which is preliminary data.</text>
</comment>
<feature type="domain" description="Carboxylesterase type B" evidence="2">
    <location>
        <begin position="21"/>
        <end position="529"/>
    </location>
</feature>
<evidence type="ECO:0000313" key="3">
    <source>
        <dbReference type="EMBL" id="KAF9531107.1"/>
    </source>
</evidence>
<protein>
    <submittedName>
        <fullName evidence="3">Extracellular triacylglycerol lipase</fullName>
    </submittedName>
</protein>